<keyword evidence="9" id="KW-1185">Reference proteome</keyword>
<comment type="subcellular location">
    <subcellularLocation>
        <location evidence="1">Membrane</location>
        <topology evidence="1">Multi-pass membrane protein</topology>
    </subcellularLocation>
</comment>
<name>A0AA35X5I2_GEOBA</name>
<accession>A0AA35X5I2</accession>
<evidence type="ECO:0000256" key="4">
    <source>
        <dbReference type="ARBA" id="ARBA00023136"/>
    </source>
</evidence>
<keyword evidence="5" id="KW-0175">Coiled coil</keyword>
<keyword evidence="4 6" id="KW-0472">Membrane</keyword>
<evidence type="ECO:0000256" key="5">
    <source>
        <dbReference type="SAM" id="Coils"/>
    </source>
</evidence>
<dbReference type="GO" id="GO:0030317">
    <property type="term" value="P:flagellated sperm motility"/>
    <property type="evidence" value="ECO:0007669"/>
    <property type="project" value="InterPro"/>
</dbReference>
<dbReference type="PANTHER" id="PTHR46923">
    <property type="entry name" value="CATION CHANNEL SPERM-ASSOCIATED PROTEIN 2"/>
    <property type="match status" value="1"/>
</dbReference>
<feature type="coiled-coil region" evidence="5">
    <location>
        <begin position="112"/>
        <end position="139"/>
    </location>
</feature>
<reference evidence="8" key="1">
    <citation type="submission" date="2023-03" db="EMBL/GenBank/DDBJ databases">
        <authorList>
            <person name="Steffen K."/>
            <person name="Cardenas P."/>
        </authorList>
    </citation>
    <scope>NUCLEOTIDE SEQUENCE</scope>
</reference>
<evidence type="ECO:0000313" key="9">
    <source>
        <dbReference type="Proteomes" id="UP001174909"/>
    </source>
</evidence>
<protein>
    <submittedName>
        <fullName evidence="8">Cation channel sperm-associated protein 2</fullName>
    </submittedName>
</protein>
<dbReference type="GO" id="GO:0009566">
    <property type="term" value="P:fertilization"/>
    <property type="evidence" value="ECO:0007669"/>
    <property type="project" value="TreeGrafter"/>
</dbReference>
<dbReference type="AlphaFoldDB" id="A0AA35X5I2"/>
<organism evidence="8 9">
    <name type="scientific">Geodia barretti</name>
    <name type="common">Barrett's horny sponge</name>
    <dbReference type="NCBI Taxonomy" id="519541"/>
    <lineage>
        <taxon>Eukaryota</taxon>
        <taxon>Metazoa</taxon>
        <taxon>Porifera</taxon>
        <taxon>Demospongiae</taxon>
        <taxon>Heteroscleromorpha</taxon>
        <taxon>Tetractinellida</taxon>
        <taxon>Astrophorina</taxon>
        <taxon>Geodiidae</taxon>
        <taxon>Geodia</taxon>
    </lineage>
</organism>
<dbReference type="SUPFAM" id="SSF81324">
    <property type="entry name" value="Voltage-gated potassium channels"/>
    <property type="match status" value="1"/>
</dbReference>
<feature type="transmembrane region" description="Helical" evidence="6">
    <location>
        <begin position="80"/>
        <end position="102"/>
    </location>
</feature>
<evidence type="ECO:0000256" key="6">
    <source>
        <dbReference type="SAM" id="Phobius"/>
    </source>
</evidence>
<keyword evidence="3 6" id="KW-1133">Transmembrane helix</keyword>
<dbReference type="InterPro" id="IPR005821">
    <property type="entry name" value="Ion_trans_dom"/>
</dbReference>
<evidence type="ECO:0000256" key="1">
    <source>
        <dbReference type="ARBA" id="ARBA00004141"/>
    </source>
</evidence>
<proteinExistence type="predicted"/>
<feature type="transmembrane region" description="Helical" evidence="6">
    <location>
        <begin position="6"/>
        <end position="23"/>
    </location>
</feature>
<evidence type="ECO:0000256" key="2">
    <source>
        <dbReference type="ARBA" id="ARBA00022692"/>
    </source>
</evidence>
<evidence type="ECO:0000256" key="3">
    <source>
        <dbReference type="ARBA" id="ARBA00022989"/>
    </source>
</evidence>
<dbReference type="Gene3D" id="1.10.287.70">
    <property type="match status" value="1"/>
</dbReference>
<gene>
    <name evidence="8" type="ORF">GBAR_LOCUS21445</name>
</gene>
<sequence>MVFITILLFAVAYIFAIVGVVFFESYSIPDRPDLNYQHSFSSLPRALLTLFQLFTLDQWVDIHSDLVAVSNRAFTSTYILLWVWVGAFLFRNLFVGIMVNNFQTITADLFRRQECVEQSEELARMKEELDNEINKHDNRMHRPHLFPSVDSIQQATRCICLHLLTNIHTYS</sequence>
<dbReference type="InterPro" id="IPR028747">
    <property type="entry name" value="CatSper2"/>
</dbReference>
<evidence type="ECO:0000313" key="8">
    <source>
        <dbReference type="EMBL" id="CAI8038457.1"/>
    </source>
</evidence>
<feature type="non-terminal residue" evidence="8">
    <location>
        <position position="171"/>
    </location>
</feature>
<dbReference type="EMBL" id="CASHTH010002993">
    <property type="protein sequence ID" value="CAI8038457.1"/>
    <property type="molecule type" value="Genomic_DNA"/>
</dbReference>
<feature type="domain" description="Ion transport" evidence="7">
    <location>
        <begin position="2"/>
        <end position="108"/>
    </location>
</feature>
<evidence type="ECO:0000259" key="7">
    <source>
        <dbReference type="Pfam" id="PF00520"/>
    </source>
</evidence>
<comment type="caution">
    <text evidence="8">The sequence shown here is derived from an EMBL/GenBank/DDBJ whole genome shotgun (WGS) entry which is preliminary data.</text>
</comment>
<dbReference type="Pfam" id="PF00520">
    <property type="entry name" value="Ion_trans"/>
    <property type="match status" value="1"/>
</dbReference>
<keyword evidence="2 6" id="KW-0812">Transmembrane</keyword>
<dbReference type="GO" id="GO:0036128">
    <property type="term" value="C:CatSper complex"/>
    <property type="evidence" value="ECO:0007669"/>
    <property type="project" value="InterPro"/>
</dbReference>
<dbReference type="PANTHER" id="PTHR46923:SF1">
    <property type="entry name" value="CATION CHANNEL SPERM-ASSOCIATED PROTEIN 2"/>
    <property type="match status" value="1"/>
</dbReference>
<dbReference type="GO" id="GO:0048240">
    <property type="term" value="P:sperm capacitation"/>
    <property type="evidence" value="ECO:0007669"/>
    <property type="project" value="TreeGrafter"/>
</dbReference>
<dbReference type="Proteomes" id="UP001174909">
    <property type="component" value="Unassembled WGS sequence"/>
</dbReference>
<dbReference type="GO" id="GO:0005227">
    <property type="term" value="F:calcium-activated cation channel activity"/>
    <property type="evidence" value="ECO:0007669"/>
    <property type="project" value="InterPro"/>
</dbReference>